<feature type="transmembrane region" description="Helical" evidence="2">
    <location>
        <begin position="44"/>
        <end position="65"/>
    </location>
</feature>
<feature type="region of interest" description="Disordered" evidence="1">
    <location>
        <begin position="217"/>
        <end position="265"/>
    </location>
</feature>
<organism evidence="3 4">
    <name type="scientific">Neobacillus rhizophilus</name>
    <dbReference type="NCBI Taxonomy" id="2833579"/>
    <lineage>
        <taxon>Bacteria</taxon>
        <taxon>Bacillati</taxon>
        <taxon>Bacillota</taxon>
        <taxon>Bacilli</taxon>
        <taxon>Bacillales</taxon>
        <taxon>Bacillaceae</taxon>
        <taxon>Neobacillus</taxon>
    </lineage>
</organism>
<name>A0A942YWB6_9BACI</name>
<dbReference type="NCBIfam" id="TIGR04087">
    <property type="entry name" value="YqxM_for_SipW"/>
    <property type="match status" value="1"/>
</dbReference>
<dbReference type="InterPro" id="IPR023833">
    <property type="entry name" value="Signal_pept_SipW-depend-type"/>
</dbReference>
<proteinExistence type="predicted"/>
<evidence type="ECO:0000256" key="1">
    <source>
        <dbReference type="SAM" id="MobiDB-lite"/>
    </source>
</evidence>
<reference evidence="3" key="1">
    <citation type="submission" date="2021-05" db="EMBL/GenBank/DDBJ databases">
        <title>Novel Bacillus species.</title>
        <authorList>
            <person name="Liu G."/>
        </authorList>
    </citation>
    <scope>NUCLEOTIDE SEQUENCE</scope>
    <source>
        <strain evidence="3">FJAT-49825</strain>
    </source>
</reference>
<evidence type="ECO:0000256" key="2">
    <source>
        <dbReference type="SAM" id="Phobius"/>
    </source>
</evidence>
<evidence type="ECO:0000313" key="4">
    <source>
        <dbReference type="Proteomes" id="UP000679749"/>
    </source>
</evidence>
<dbReference type="AlphaFoldDB" id="A0A942YWB6"/>
<keyword evidence="2" id="KW-1133">Transmembrane helix</keyword>
<keyword evidence="2" id="KW-0472">Membrane</keyword>
<gene>
    <name evidence="3" type="primary">tapA</name>
    <name evidence="3" type="ORF">KHA99_26445</name>
</gene>
<evidence type="ECO:0000313" key="3">
    <source>
        <dbReference type="EMBL" id="MBS4215968.1"/>
    </source>
</evidence>
<protein>
    <submittedName>
        <fullName evidence="3">Amyloid fiber anchoring/assembly protein TapA</fullName>
    </submittedName>
</protein>
<dbReference type="RefSeq" id="WP_213120465.1">
    <property type="nucleotide sequence ID" value="NZ_JAGYPF010000005.1"/>
</dbReference>
<keyword evidence="4" id="KW-1185">Reference proteome</keyword>
<dbReference type="NCBIfam" id="TIGR04088">
    <property type="entry name" value="cognate_SipW"/>
    <property type="match status" value="1"/>
</dbReference>
<accession>A0A942YWB6</accession>
<sequence length="265" mass="29551">MRNKVTNFVLKILQKKQNSLYRTNEGGRIIRSLRIRKFKKRGKGLLTATKIVAIWYLLILTGSYMTNDTGAYFNDVKVINNSFQAGKWDDTVPPDNDEWDKSSLSFDGTKAWAGECNVFTTIKNTGNSANMISTWRFYLYKVTGGEKPTSGHVATGVVPKLKSGEVGQISATVKENGIYRFAVRRPLGHPGKNSPDENGYSYIWSENLINVVSCTKTEPNVSEEKSEHHPESTTPTGNEGQSENSEESTPTQKEDSPTLNEVTKD</sequence>
<dbReference type="GO" id="GO:0097311">
    <property type="term" value="C:bacterial biofilm matrix"/>
    <property type="evidence" value="ECO:0007669"/>
    <property type="project" value="InterPro"/>
</dbReference>
<dbReference type="InterPro" id="IPR023848">
    <property type="entry name" value="TasA"/>
</dbReference>
<dbReference type="Proteomes" id="UP000679749">
    <property type="component" value="Unassembled WGS sequence"/>
</dbReference>
<dbReference type="EMBL" id="JAGYPF010000005">
    <property type="protein sequence ID" value="MBS4215968.1"/>
    <property type="molecule type" value="Genomic_DNA"/>
</dbReference>
<comment type="caution">
    <text evidence="3">The sequence shown here is derived from an EMBL/GenBank/DDBJ whole genome shotgun (WGS) entry which is preliminary data.</text>
</comment>
<feature type="compositionally biased region" description="Basic and acidic residues" evidence="1">
    <location>
        <begin position="222"/>
        <end position="231"/>
    </location>
</feature>
<feature type="compositionally biased region" description="Basic and acidic residues" evidence="1">
    <location>
        <begin position="252"/>
        <end position="265"/>
    </location>
</feature>
<keyword evidence="2" id="KW-0812">Transmembrane</keyword>